<dbReference type="InterPro" id="IPR028994">
    <property type="entry name" value="Integrin_alpha_N"/>
</dbReference>
<dbReference type="InterPro" id="IPR035986">
    <property type="entry name" value="PKD_dom_sf"/>
</dbReference>
<dbReference type="GO" id="GO:0098609">
    <property type="term" value="P:cell-cell adhesion"/>
    <property type="evidence" value="ECO:0007669"/>
    <property type="project" value="TreeGrafter"/>
</dbReference>
<dbReference type="PRINTS" id="PR01185">
    <property type="entry name" value="INTEGRINA"/>
</dbReference>
<dbReference type="Proteomes" id="UP000249799">
    <property type="component" value="Chromosome"/>
</dbReference>
<dbReference type="EMBL" id="CP030032">
    <property type="protein sequence ID" value="AWV87972.1"/>
    <property type="molecule type" value="Genomic_DNA"/>
</dbReference>
<name>A0A2Z4FG99_9DELT</name>
<accession>A0A2Z4FG99</accession>
<dbReference type="PROSITE" id="PS51470">
    <property type="entry name" value="FG_GAP"/>
    <property type="match status" value="6"/>
</dbReference>
<keyword evidence="4" id="KW-1185">Reference proteome</keyword>
<feature type="region of interest" description="Disordered" evidence="1">
    <location>
        <begin position="1066"/>
        <end position="1109"/>
    </location>
</feature>
<dbReference type="CDD" id="cd00146">
    <property type="entry name" value="PKD"/>
    <property type="match status" value="1"/>
</dbReference>
<dbReference type="Pfam" id="PF22352">
    <property type="entry name" value="K319L-like_PKD"/>
    <property type="match status" value="2"/>
</dbReference>
<proteinExistence type="predicted"/>
<dbReference type="GO" id="GO:0005178">
    <property type="term" value="F:integrin binding"/>
    <property type="evidence" value="ECO:0007669"/>
    <property type="project" value="TreeGrafter"/>
</dbReference>
<dbReference type="GO" id="GO:0009897">
    <property type="term" value="C:external side of plasma membrane"/>
    <property type="evidence" value="ECO:0007669"/>
    <property type="project" value="TreeGrafter"/>
</dbReference>
<feature type="compositionally biased region" description="Acidic residues" evidence="1">
    <location>
        <begin position="1086"/>
        <end position="1101"/>
    </location>
</feature>
<dbReference type="GO" id="GO:0007160">
    <property type="term" value="P:cell-matrix adhesion"/>
    <property type="evidence" value="ECO:0007669"/>
    <property type="project" value="TreeGrafter"/>
</dbReference>
<dbReference type="InterPro" id="IPR013783">
    <property type="entry name" value="Ig-like_fold"/>
</dbReference>
<dbReference type="SMART" id="SM00191">
    <property type="entry name" value="Int_alpha"/>
    <property type="match status" value="7"/>
</dbReference>
<gene>
    <name evidence="3" type="ORF">DN745_00950</name>
</gene>
<dbReference type="PANTHER" id="PTHR23220:SF133">
    <property type="entry name" value="INTEGRIN ALPHA-PS2"/>
    <property type="match status" value="1"/>
</dbReference>
<dbReference type="GO" id="GO:0008305">
    <property type="term" value="C:integrin complex"/>
    <property type="evidence" value="ECO:0007669"/>
    <property type="project" value="InterPro"/>
</dbReference>
<dbReference type="OrthoDB" id="1013954at2"/>
<dbReference type="AlphaFoldDB" id="A0A2Z4FG99"/>
<dbReference type="Pfam" id="PF01839">
    <property type="entry name" value="FG-GAP"/>
    <property type="match status" value="6"/>
</dbReference>
<evidence type="ECO:0000256" key="1">
    <source>
        <dbReference type="SAM" id="MobiDB-lite"/>
    </source>
</evidence>
<keyword evidence="2" id="KW-0732">Signal</keyword>
<dbReference type="Gene3D" id="2.60.40.10">
    <property type="entry name" value="Immunoglobulins"/>
    <property type="match status" value="2"/>
</dbReference>
<organism evidence="3 4">
    <name type="scientific">Bradymonas sediminis</name>
    <dbReference type="NCBI Taxonomy" id="1548548"/>
    <lineage>
        <taxon>Bacteria</taxon>
        <taxon>Deltaproteobacteria</taxon>
        <taxon>Bradymonadales</taxon>
        <taxon>Bradymonadaceae</taxon>
        <taxon>Bradymonas</taxon>
    </lineage>
</organism>
<dbReference type="GO" id="GO:0033627">
    <property type="term" value="P:cell adhesion mediated by integrin"/>
    <property type="evidence" value="ECO:0007669"/>
    <property type="project" value="TreeGrafter"/>
</dbReference>
<evidence type="ECO:0000313" key="4">
    <source>
        <dbReference type="Proteomes" id="UP000249799"/>
    </source>
</evidence>
<reference evidence="3 4" key="1">
    <citation type="submission" date="2018-06" db="EMBL/GenBank/DDBJ databases">
        <title>Lujinxingia sediminis gen. nov. sp. nov., a new facultative anaerobic member of the class Deltaproteobacteria, and proposal of Lujinxingaceae fam. nov.</title>
        <authorList>
            <person name="Guo L.-Y."/>
            <person name="Li C.-M."/>
            <person name="Wang S."/>
            <person name="Du Z.-J."/>
        </authorList>
    </citation>
    <scope>NUCLEOTIDE SEQUENCE [LARGE SCALE GENOMIC DNA]</scope>
    <source>
        <strain evidence="3 4">FA350</strain>
    </source>
</reference>
<dbReference type="InterPro" id="IPR013517">
    <property type="entry name" value="FG-GAP"/>
</dbReference>
<feature type="signal peptide" evidence="2">
    <location>
        <begin position="1"/>
        <end position="34"/>
    </location>
</feature>
<feature type="chain" id="PRO_5043523215" evidence="2">
    <location>
        <begin position="35"/>
        <end position="1154"/>
    </location>
</feature>
<dbReference type="SUPFAM" id="SSF49299">
    <property type="entry name" value="PKD domain"/>
    <property type="match status" value="1"/>
</dbReference>
<dbReference type="InterPro" id="IPR013519">
    <property type="entry name" value="Int_alpha_beta-p"/>
</dbReference>
<protein>
    <submittedName>
        <fullName evidence="3">Uncharacterized protein</fullName>
    </submittedName>
</protein>
<dbReference type="Gene3D" id="2.130.10.130">
    <property type="entry name" value="Integrin alpha, N-terminal"/>
    <property type="match status" value="4"/>
</dbReference>
<evidence type="ECO:0000256" key="2">
    <source>
        <dbReference type="SAM" id="SignalP"/>
    </source>
</evidence>
<dbReference type="InterPro" id="IPR000413">
    <property type="entry name" value="Integrin_alpha"/>
</dbReference>
<sequence>MFMHCIARKNGRAQRGLSLLALAASIIASSAACGSDDSSTAEIQSASAALVESKDLKEQVVPTPKESSPAPAQAGFMDKFDITHASARATSLALNANIEFLADGTLALSSIPSFGVDGVAKPEVSPYTLGNPLFGREGNVRDLKTPEVQFDSTSVRYNYAEANFTAIYERRPQGIKQAYKVRKSPEGKGLLILKYNAPEGFMHSLDVSTNTIQIDKDGKTRFQLRDLVVYDAESRRLPADFFVEDDQFGYAIDDSDAVYPLDIDPLLNSPETIVDGENPNSQFGYIVNQAGDLNNDGFDDVVIGEPKFANGETKEGRIIIFLGSATGLSSTASIAIESDLINGEMGTSIESLGDINGDNFADVAVSAPFSNGLTGKVFVFGGQDTTAIVDPALNPVPVYTVQGNLSDQLGASLASGDVNCDGLTDLVVGARGRNSGRGSIVAYYGDGTSFSAASDWSVDAPVGVIYFAFDLAVGNLNGDANLCDDIAVSAPYWNSQFANNSGQIKVYLGDTAGPSTTEDWKFEGSQASSFHGLSLTIDDFNGDGVDDLVFGANLFDSPTQNDVGRVYVFYGDAAGFPGDSAIINGFTANERFGSFVSSAGDLNADGYADLLVGAFKHTDNLNEQGAAYLFPGTAAGLLQTPSWTGKGTQAGSGFGRSVSGAGDVNGDGYDDFLVGAYLADVDDGSGGTLTDAGQVFFYLGGPTCFADGEFHQDGDVNPNNSCQVCDTSGGSIDGWMNVDDALAKSCDDGNLCTENDVCVAGACVGTVKDCALDPAQACTIGVCDPTDGVCKTEGLPTTTQCEPAACVSETEAVAAGFCDGDPSNDGSGVCLVPTTVDCAPFKCDAGTCRTSCTRDNQCAAGAWCDSDTNLCSTANRAPTADAGADQIATMGSTVTLDGTASSDPDGDTLTYAWTQTSGEPVTFVDATSATPEFDVPNSANDQDVLEFQLVVNDGTVDSAPSDTSVLVTARPNTKPSAVITGPTTAEAGEMITLSAADSSDPEGDNLLYTWSLVSGEPAPDLGDASAQDYELTFPTDVTSPTTYTFLLVVNDGRVNSNPATHNVRVTPAEVSEDVGPETDAGPDAGPDAESDAGVDAGDDAGVDAGDVNELGGDLAGSGCSCSSGAEGQPLTPGMLFGAMALGGLALARRRRWMN</sequence>
<dbReference type="PANTHER" id="PTHR23220">
    <property type="entry name" value="INTEGRIN ALPHA"/>
    <property type="match status" value="1"/>
</dbReference>
<dbReference type="GO" id="GO:0007229">
    <property type="term" value="P:integrin-mediated signaling pathway"/>
    <property type="evidence" value="ECO:0007669"/>
    <property type="project" value="TreeGrafter"/>
</dbReference>
<evidence type="ECO:0000313" key="3">
    <source>
        <dbReference type="EMBL" id="AWV87972.1"/>
    </source>
</evidence>
<dbReference type="KEGG" id="bsed:DN745_00950"/>
<dbReference type="SUPFAM" id="SSF69318">
    <property type="entry name" value="Integrin alpha N-terminal domain"/>
    <property type="match status" value="2"/>
</dbReference>